<sequence>MMLAGGYPSPPDVTAPAGTHQVVLTVAVVVVVSNLIIEIPVTALKLYDYYGNQPFQFYSGGFPLWWLFTNLGGVFSGVLLAIAVERFGIRASLLAIPVVPCAFGAWEMWAGWPTFVALTMGAPLFWSYIGAICTIALSLGTAFAIFVAASPVEAKGIGAAGRDAAFPDVPAR</sequence>
<evidence type="ECO:0000313" key="2">
    <source>
        <dbReference type="EMBL" id="NKY87755.1"/>
    </source>
</evidence>
<accession>A0A7X6RJ26</accession>
<keyword evidence="1" id="KW-1133">Transmembrane helix</keyword>
<organism evidence="2 3">
    <name type="scientific">Nocardia veterana</name>
    <dbReference type="NCBI Taxonomy" id="132249"/>
    <lineage>
        <taxon>Bacteria</taxon>
        <taxon>Bacillati</taxon>
        <taxon>Actinomycetota</taxon>
        <taxon>Actinomycetes</taxon>
        <taxon>Mycobacteriales</taxon>
        <taxon>Nocardiaceae</taxon>
        <taxon>Nocardia</taxon>
    </lineage>
</organism>
<feature type="transmembrane region" description="Helical" evidence="1">
    <location>
        <begin position="64"/>
        <end position="84"/>
    </location>
</feature>
<comment type="caution">
    <text evidence="2">The sequence shown here is derived from an EMBL/GenBank/DDBJ whole genome shotgun (WGS) entry which is preliminary data.</text>
</comment>
<keyword evidence="3" id="KW-1185">Reference proteome</keyword>
<dbReference type="Proteomes" id="UP000523447">
    <property type="component" value="Unassembled WGS sequence"/>
</dbReference>
<dbReference type="AlphaFoldDB" id="A0A7X6RJ26"/>
<proteinExistence type="predicted"/>
<protein>
    <submittedName>
        <fullName evidence="2">Uncharacterized protein</fullName>
    </submittedName>
</protein>
<name>A0A7X6RJ26_9NOCA</name>
<dbReference type="RefSeq" id="WP_157171706.1">
    <property type="nucleotide sequence ID" value="NZ_CAWPHS010000014.1"/>
</dbReference>
<dbReference type="EMBL" id="JAAXPE010000021">
    <property type="protein sequence ID" value="NKY87755.1"/>
    <property type="molecule type" value="Genomic_DNA"/>
</dbReference>
<keyword evidence="1" id="KW-0472">Membrane</keyword>
<feature type="transmembrane region" description="Helical" evidence="1">
    <location>
        <begin position="91"/>
        <end position="112"/>
    </location>
</feature>
<keyword evidence="1" id="KW-0812">Transmembrane</keyword>
<reference evidence="2 3" key="1">
    <citation type="submission" date="2020-04" db="EMBL/GenBank/DDBJ databases">
        <title>MicrobeNet Type strains.</title>
        <authorList>
            <person name="Nicholson A.C."/>
        </authorList>
    </citation>
    <scope>NUCLEOTIDE SEQUENCE [LARGE SCALE GENOMIC DNA]</scope>
    <source>
        <strain evidence="2 3">DSM 44445</strain>
    </source>
</reference>
<evidence type="ECO:0000313" key="3">
    <source>
        <dbReference type="Proteomes" id="UP000523447"/>
    </source>
</evidence>
<gene>
    <name evidence="2" type="ORF">HGA07_19230</name>
</gene>
<evidence type="ECO:0000256" key="1">
    <source>
        <dbReference type="SAM" id="Phobius"/>
    </source>
</evidence>
<feature type="transmembrane region" description="Helical" evidence="1">
    <location>
        <begin position="124"/>
        <end position="149"/>
    </location>
</feature>
<feature type="transmembrane region" description="Helical" evidence="1">
    <location>
        <begin position="21"/>
        <end position="44"/>
    </location>
</feature>